<dbReference type="NCBIfam" id="NF012161">
    <property type="entry name" value="bla_class_D_main"/>
    <property type="match status" value="1"/>
</dbReference>
<dbReference type="InterPro" id="IPR050515">
    <property type="entry name" value="Beta-lactam/transpept"/>
</dbReference>
<dbReference type="GO" id="GO:0017001">
    <property type="term" value="P:antibiotic catabolic process"/>
    <property type="evidence" value="ECO:0007669"/>
    <property type="project" value="InterPro"/>
</dbReference>
<evidence type="ECO:0000313" key="12">
    <source>
        <dbReference type="Proteomes" id="UP000078534"/>
    </source>
</evidence>
<comment type="caution">
    <text evidence="11">The sequence shown here is derived from an EMBL/GenBank/DDBJ whole genome shotgun (WGS) entry which is preliminary data.</text>
</comment>
<dbReference type="GO" id="GO:0008658">
    <property type="term" value="F:penicillin binding"/>
    <property type="evidence" value="ECO:0007669"/>
    <property type="project" value="InterPro"/>
</dbReference>
<dbReference type="PROSITE" id="PS00337">
    <property type="entry name" value="BETA_LACTAMASE_D"/>
    <property type="match status" value="1"/>
</dbReference>
<dbReference type="PANTHER" id="PTHR30627">
    <property type="entry name" value="PEPTIDOGLYCAN D,D-TRANSPEPTIDASE"/>
    <property type="match status" value="1"/>
</dbReference>
<evidence type="ECO:0000256" key="9">
    <source>
        <dbReference type="SAM" id="SignalP"/>
    </source>
</evidence>
<organism evidence="11 12">
    <name type="scientific">Metabacillus litoralis</name>
    <dbReference type="NCBI Taxonomy" id="152268"/>
    <lineage>
        <taxon>Bacteria</taxon>
        <taxon>Bacillati</taxon>
        <taxon>Bacillota</taxon>
        <taxon>Bacilli</taxon>
        <taxon>Bacillales</taxon>
        <taxon>Bacillaceae</taxon>
        <taxon>Metabacillus</taxon>
    </lineage>
</organism>
<keyword evidence="6 8" id="KW-0046">Antibiotic resistance</keyword>
<dbReference type="AlphaFoldDB" id="A0A179T3Z0"/>
<dbReference type="Pfam" id="PF00905">
    <property type="entry name" value="Transpeptidase"/>
    <property type="match status" value="1"/>
</dbReference>
<dbReference type="InterPro" id="IPR012338">
    <property type="entry name" value="Beta-lactam/transpept-like"/>
</dbReference>
<dbReference type="GO" id="GO:0046677">
    <property type="term" value="P:response to antibiotic"/>
    <property type="evidence" value="ECO:0007669"/>
    <property type="project" value="UniProtKB-UniRule"/>
</dbReference>
<dbReference type="GO" id="GO:0005886">
    <property type="term" value="C:plasma membrane"/>
    <property type="evidence" value="ECO:0007669"/>
    <property type="project" value="TreeGrafter"/>
</dbReference>
<gene>
    <name evidence="11" type="ORF">A6K24_14720</name>
</gene>
<protein>
    <recommendedName>
        <fullName evidence="3 8">Beta-lactamase</fullName>
        <ecNumber evidence="3 8">3.5.2.6</ecNumber>
    </recommendedName>
</protein>
<evidence type="ECO:0000256" key="5">
    <source>
        <dbReference type="ARBA" id="ARBA00022801"/>
    </source>
</evidence>
<dbReference type="Gene3D" id="3.40.710.10">
    <property type="entry name" value="DD-peptidase/beta-lactamase superfamily"/>
    <property type="match status" value="1"/>
</dbReference>
<sequence>MKKLYPLFVLLLLVGTFGQTVEANSPKEIATEKKFNVTKLDVDEYFQDINGTFILRDVQNGKTFVYNKERANLKQTPESTFKVANALIGLQTDAVKDEYDIKYWDGIDREFESWNQDHTLGSAMKDSVIWYYQAMARDIGEQQMQEWLKKISYGNQNINGGLDQFWLDSSLKITPMEQMSFMENLYIEDLPFDKPVMKTVKRMIIQEEGDFYTLYGKTGTRLSDLGLGWFVGFIKTEDRDYVFVTNLEGTGSEAKTITLNIFKKYNLLTE</sequence>
<feature type="active site" description="Acyl-ester intermediate" evidence="7">
    <location>
        <position position="79"/>
    </location>
</feature>
<dbReference type="InterPro" id="IPR001460">
    <property type="entry name" value="PCN-bd_Tpept"/>
</dbReference>
<evidence type="ECO:0000259" key="10">
    <source>
        <dbReference type="Pfam" id="PF00905"/>
    </source>
</evidence>
<evidence type="ECO:0000256" key="2">
    <source>
        <dbReference type="ARBA" id="ARBA00007898"/>
    </source>
</evidence>
<dbReference type="Proteomes" id="UP000078534">
    <property type="component" value="Unassembled WGS sequence"/>
</dbReference>
<evidence type="ECO:0000256" key="8">
    <source>
        <dbReference type="RuleBase" id="RU361140"/>
    </source>
</evidence>
<evidence type="ECO:0000256" key="1">
    <source>
        <dbReference type="ARBA" id="ARBA00001526"/>
    </source>
</evidence>
<dbReference type="OrthoDB" id="9762883at2"/>
<reference evidence="12" key="1">
    <citation type="submission" date="2016-04" db="EMBL/GenBank/DDBJ databases">
        <authorList>
            <person name="Lyu Z."/>
            <person name="Lyu W."/>
        </authorList>
    </citation>
    <scope>NUCLEOTIDE SEQUENCE [LARGE SCALE GENOMIC DNA]</scope>
    <source>
        <strain evidence="12">C44</strain>
    </source>
</reference>
<feature type="chain" id="PRO_5008106545" description="Beta-lactamase" evidence="9">
    <location>
        <begin position="24"/>
        <end position="270"/>
    </location>
</feature>
<feature type="modified residue" description="N6-carboxylysine" evidence="7">
    <location>
        <position position="82"/>
    </location>
</feature>
<dbReference type="PANTHER" id="PTHR30627:SF6">
    <property type="entry name" value="BETA-LACTAMASE YBXI-RELATED"/>
    <property type="match status" value="1"/>
</dbReference>
<dbReference type="InterPro" id="IPR002137">
    <property type="entry name" value="Beta-lactam_class-D_AS"/>
</dbReference>
<name>A0A179T3Z0_9BACI</name>
<proteinExistence type="inferred from homology"/>
<accession>A0A179T3Z0</accession>
<dbReference type="GO" id="GO:0008800">
    <property type="term" value="F:beta-lactamase activity"/>
    <property type="evidence" value="ECO:0007669"/>
    <property type="project" value="UniProtKB-UniRule"/>
</dbReference>
<dbReference type="EMBL" id="LWSG01000002">
    <property type="protein sequence ID" value="OAS88707.1"/>
    <property type="molecule type" value="Genomic_DNA"/>
</dbReference>
<comment type="catalytic activity">
    <reaction evidence="1 8">
        <text>a beta-lactam + H2O = a substituted beta-amino acid</text>
        <dbReference type="Rhea" id="RHEA:20401"/>
        <dbReference type="ChEBI" id="CHEBI:15377"/>
        <dbReference type="ChEBI" id="CHEBI:35627"/>
        <dbReference type="ChEBI" id="CHEBI:140347"/>
        <dbReference type="EC" id="3.5.2.6"/>
    </reaction>
</comment>
<evidence type="ECO:0000313" key="11">
    <source>
        <dbReference type="EMBL" id="OAS88707.1"/>
    </source>
</evidence>
<dbReference type="STRING" id="152268.A6K24_14720"/>
<dbReference type="GO" id="GO:0071555">
    <property type="term" value="P:cell wall organization"/>
    <property type="evidence" value="ECO:0007669"/>
    <property type="project" value="TreeGrafter"/>
</dbReference>
<keyword evidence="4 9" id="KW-0732">Signal</keyword>
<evidence type="ECO:0000256" key="7">
    <source>
        <dbReference type="PIRSR" id="PIRSR602137-50"/>
    </source>
</evidence>
<dbReference type="RefSeq" id="WP_066326425.1">
    <property type="nucleotide sequence ID" value="NZ_LWSG01000002.1"/>
</dbReference>
<dbReference type="EC" id="3.5.2.6" evidence="3 8"/>
<keyword evidence="12" id="KW-1185">Reference proteome</keyword>
<feature type="domain" description="Penicillin-binding protein transpeptidase" evidence="10">
    <location>
        <begin position="60"/>
        <end position="264"/>
    </location>
</feature>
<evidence type="ECO:0000256" key="4">
    <source>
        <dbReference type="ARBA" id="ARBA00022729"/>
    </source>
</evidence>
<evidence type="ECO:0000256" key="6">
    <source>
        <dbReference type="ARBA" id="ARBA00023251"/>
    </source>
</evidence>
<feature type="signal peptide" evidence="9">
    <location>
        <begin position="1"/>
        <end position="23"/>
    </location>
</feature>
<keyword evidence="5 8" id="KW-0378">Hydrolase</keyword>
<comment type="similarity">
    <text evidence="2 8">Belongs to the class-D beta-lactamase family.</text>
</comment>
<evidence type="ECO:0000256" key="3">
    <source>
        <dbReference type="ARBA" id="ARBA00012865"/>
    </source>
</evidence>
<dbReference type="SUPFAM" id="SSF56601">
    <property type="entry name" value="beta-lactamase/transpeptidase-like"/>
    <property type="match status" value="1"/>
</dbReference>